<dbReference type="InterPro" id="IPR045865">
    <property type="entry name" value="ACT-like_dom_sf"/>
</dbReference>
<dbReference type="PANTHER" id="PTHR21022">
    <property type="entry name" value="PREPHENATE DEHYDRATASE P PROTEIN"/>
    <property type="match status" value="1"/>
</dbReference>
<gene>
    <name evidence="10" type="primary">pheA</name>
    <name evidence="10" type="ORF">ENG09_00835</name>
</gene>
<dbReference type="PANTHER" id="PTHR21022:SF19">
    <property type="entry name" value="PREPHENATE DEHYDRATASE-RELATED"/>
    <property type="match status" value="1"/>
</dbReference>
<dbReference type="CDD" id="cd13633">
    <property type="entry name" value="PBP2_Sa-PDT_like"/>
    <property type="match status" value="1"/>
</dbReference>
<dbReference type="InterPro" id="IPR018528">
    <property type="entry name" value="Preph_deHydtase_CS"/>
</dbReference>
<evidence type="ECO:0000256" key="7">
    <source>
        <dbReference type="ARBA" id="ARBA00047848"/>
    </source>
</evidence>
<comment type="pathway">
    <text evidence="1">Amino-acid biosynthesis; L-phenylalanine biosynthesis; phenylpyruvate from prephenate: step 1/1.</text>
</comment>
<dbReference type="AlphaFoldDB" id="A0A7C0X3F2"/>
<keyword evidence="6 10" id="KW-0456">Lyase</keyword>
<keyword evidence="3" id="KW-0028">Amino-acid biosynthesis</keyword>
<dbReference type="GO" id="GO:0005737">
    <property type="term" value="C:cytoplasm"/>
    <property type="evidence" value="ECO:0007669"/>
    <property type="project" value="TreeGrafter"/>
</dbReference>
<organism evidence="10">
    <name type="scientific">Candidatus Syntropharchaeum butanivorans</name>
    <dbReference type="NCBI Taxonomy" id="1839936"/>
    <lineage>
        <taxon>Archaea</taxon>
        <taxon>Methanobacteriati</taxon>
        <taxon>Methanobacteriota</taxon>
        <taxon>Stenosarchaea group</taxon>
        <taxon>Methanomicrobia</taxon>
        <taxon>Methanosarcinales</taxon>
        <taxon>ANME-2 cluster</taxon>
        <taxon>Candidatus Syntropharchaeum</taxon>
    </lineage>
</organism>
<dbReference type="SUPFAM" id="SSF53850">
    <property type="entry name" value="Periplasmic binding protein-like II"/>
    <property type="match status" value="1"/>
</dbReference>
<comment type="catalytic activity">
    <reaction evidence="7">
        <text>prephenate + H(+) = 3-phenylpyruvate + CO2 + H2O</text>
        <dbReference type="Rhea" id="RHEA:21648"/>
        <dbReference type="ChEBI" id="CHEBI:15377"/>
        <dbReference type="ChEBI" id="CHEBI:15378"/>
        <dbReference type="ChEBI" id="CHEBI:16526"/>
        <dbReference type="ChEBI" id="CHEBI:18005"/>
        <dbReference type="ChEBI" id="CHEBI:29934"/>
        <dbReference type="EC" id="4.2.1.51"/>
    </reaction>
</comment>
<evidence type="ECO:0000259" key="9">
    <source>
        <dbReference type="PROSITE" id="PS51671"/>
    </source>
</evidence>
<accession>A0A7C0X3F2</accession>
<dbReference type="Gene3D" id="3.30.70.260">
    <property type="match status" value="1"/>
</dbReference>
<evidence type="ECO:0000256" key="3">
    <source>
        <dbReference type="ARBA" id="ARBA00022605"/>
    </source>
</evidence>
<dbReference type="Proteomes" id="UP000885863">
    <property type="component" value="Unassembled WGS sequence"/>
</dbReference>
<dbReference type="NCBIfam" id="NF008865">
    <property type="entry name" value="PRK11898.1"/>
    <property type="match status" value="1"/>
</dbReference>
<evidence type="ECO:0000256" key="6">
    <source>
        <dbReference type="ARBA" id="ARBA00023239"/>
    </source>
</evidence>
<reference evidence="10" key="1">
    <citation type="journal article" date="2020" name="mSystems">
        <title>Genome- and Community-Level Interaction Insights into Carbon Utilization and Element Cycling Functions of Hydrothermarchaeota in Hydrothermal Sediment.</title>
        <authorList>
            <person name="Zhou Z."/>
            <person name="Liu Y."/>
            <person name="Xu W."/>
            <person name="Pan J."/>
            <person name="Luo Z.H."/>
            <person name="Li M."/>
        </authorList>
    </citation>
    <scope>NUCLEOTIDE SEQUENCE [LARGE SCALE GENOMIC DNA]</scope>
    <source>
        <strain evidence="10">HyVt-185</strain>
    </source>
</reference>
<dbReference type="EMBL" id="DQZR01000032">
    <property type="protein sequence ID" value="HDM35786.1"/>
    <property type="molecule type" value="Genomic_DNA"/>
</dbReference>
<dbReference type="PROSITE" id="PS00858">
    <property type="entry name" value="PREPHENATE_DEHYDR_2"/>
    <property type="match status" value="1"/>
</dbReference>
<comment type="caution">
    <text evidence="10">The sequence shown here is derived from an EMBL/GenBank/DDBJ whole genome shotgun (WGS) entry which is preliminary data.</text>
</comment>
<evidence type="ECO:0000313" key="10">
    <source>
        <dbReference type="EMBL" id="HDM35786.1"/>
    </source>
</evidence>
<dbReference type="EC" id="4.2.1.51" evidence="2"/>
<dbReference type="SUPFAM" id="SSF55021">
    <property type="entry name" value="ACT-like"/>
    <property type="match status" value="1"/>
</dbReference>
<evidence type="ECO:0000259" key="8">
    <source>
        <dbReference type="PROSITE" id="PS51171"/>
    </source>
</evidence>
<feature type="domain" description="Prephenate dehydratase" evidence="8">
    <location>
        <begin position="2"/>
        <end position="176"/>
    </location>
</feature>
<dbReference type="CDD" id="cd04905">
    <property type="entry name" value="ACT_CM-PDT"/>
    <property type="match status" value="1"/>
</dbReference>
<dbReference type="Pfam" id="PF00800">
    <property type="entry name" value="PDT"/>
    <property type="match status" value="1"/>
</dbReference>
<keyword evidence="4" id="KW-0057">Aromatic amino acid biosynthesis</keyword>
<evidence type="ECO:0000256" key="5">
    <source>
        <dbReference type="ARBA" id="ARBA00023222"/>
    </source>
</evidence>
<sequence length="277" mass="30599">MTIGALGPDGTFTGVAASRWKKDVEIRYYPEIQDVVDALLQGEITEAVIPIENSLEGSVGVTLDLLRECDLTIVGEVLVLVRFNLLVREKTDPGNIRMIVSHPHALGQCRRFLREHFKGVETRTVGSTAHAAKLAEEFDGVAALASAISGIKYNLKPLFEDVQDHRSVTRFVVLAKGREVRTSPTGNDKTSILVELHDKPGALYELLGIFAARGINLTRIESRPSKRAIGDYIFYIDFEGHVQDEIVRDALDEVRNNVADLVIFGSYPASKGEEKLE</sequence>
<dbReference type="InterPro" id="IPR002912">
    <property type="entry name" value="ACT_dom"/>
</dbReference>
<dbReference type="GO" id="GO:0004664">
    <property type="term" value="F:prephenate dehydratase activity"/>
    <property type="evidence" value="ECO:0007669"/>
    <property type="project" value="UniProtKB-EC"/>
</dbReference>
<dbReference type="GO" id="GO:0009094">
    <property type="term" value="P:L-phenylalanine biosynthetic process"/>
    <property type="evidence" value="ECO:0007669"/>
    <property type="project" value="UniProtKB-KW"/>
</dbReference>
<dbReference type="Pfam" id="PF01842">
    <property type="entry name" value="ACT"/>
    <property type="match status" value="1"/>
</dbReference>
<name>A0A7C0X3F2_9EURY</name>
<evidence type="ECO:0000256" key="2">
    <source>
        <dbReference type="ARBA" id="ARBA00013147"/>
    </source>
</evidence>
<dbReference type="PROSITE" id="PS51171">
    <property type="entry name" value="PREPHENATE_DEHYDR_3"/>
    <property type="match status" value="1"/>
</dbReference>
<dbReference type="InterPro" id="IPR001086">
    <property type="entry name" value="Preph_deHydtase"/>
</dbReference>
<dbReference type="Gene3D" id="3.40.190.10">
    <property type="entry name" value="Periplasmic binding protein-like II"/>
    <property type="match status" value="2"/>
</dbReference>
<evidence type="ECO:0000256" key="4">
    <source>
        <dbReference type="ARBA" id="ARBA00023141"/>
    </source>
</evidence>
<evidence type="ECO:0000256" key="1">
    <source>
        <dbReference type="ARBA" id="ARBA00004741"/>
    </source>
</evidence>
<protein>
    <recommendedName>
        <fullName evidence="2">prephenate dehydratase</fullName>
        <ecNumber evidence="2">4.2.1.51</ecNumber>
    </recommendedName>
</protein>
<proteinExistence type="predicted"/>
<keyword evidence="5" id="KW-0584">Phenylalanine biosynthesis</keyword>
<feature type="domain" description="ACT" evidence="9">
    <location>
        <begin position="191"/>
        <end position="266"/>
    </location>
</feature>
<dbReference type="PROSITE" id="PS51671">
    <property type="entry name" value="ACT"/>
    <property type="match status" value="1"/>
</dbReference>
<dbReference type="FunFam" id="3.30.70.260:FF:000012">
    <property type="entry name" value="Prephenate dehydratase"/>
    <property type="match status" value="1"/>
</dbReference>